<reference evidence="1 2" key="1">
    <citation type="submission" date="2022-11" db="EMBL/GenBank/DDBJ databases">
        <title>Spartinivicinus poritis sp. nov., isolated from scleractinian coral Porites lutea.</title>
        <authorList>
            <person name="Zhang G."/>
            <person name="Cai L."/>
            <person name="Wei Q."/>
        </authorList>
    </citation>
    <scope>NUCLEOTIDE SEQUENCE [LARGE SCALE GENOMIC DNA]</scope>
    <source>
        <strain evidence="1 2">A2-2</strain>
    </source>
</reference>
<protein>
    <submittedName>
        <fullName evidence="1">Uncharacterized protein</fullName>
    </submittedName>
</protein>
<evidence type="ECO:0000313" key="1">
    <source>
        <dbReference type="EMBL" id="MDE1462102.1"/>
    </source>
</evidence>
<comment type="caution">
    <text evidence="1">The sequence shown here is derived from an EMBL/GenBank/DDBJ whole genome shotgun (WGS) entry which is preliminary data.</text>
</comment>
<dbReference type="EMBL" id="JAPMOU010000008">
    <property type="protein sequence ID" value="MDE1462102.1"/>
    <property type="molecule type" value="Genomic_DNA"/>
</dbReference>
<keyword evidence="2" id="KW-1185">Reference proteome</keyword>
<sequence>MISSFILRFLATKLVKKIVLTLLKEMAKRTDNKIDDAIVAIVEKEALND</sequence>
<proteinExistence type="predicted"/>
<evidence type="ECO:0000313" key="2">
    <source>
        <dbReference type="Proteomes" id="UP001528823"/>
    </source>
</evidence>
<dbReference type="Proteomes" id="UP001528823">
    <property type="component" value="Unassembled WGS sequence"/>
</dbReference>
<organism evidence="1 2">
    <name type="scientific">Spartinivicinus poritis</name>
    <dbReference type="NCBI Taxonomy" id="2994640"/>
    <lineage>
        <taxon>Bacteria</taxon>
        <taxon>Pseudomonadati</taxon>
        <taxon>Pseudomonadota</taxon>
        <taxon>Gammaproteobacteria</taxon>
        <taxon>Oceanospirillales</taxon>
        <taxon>Zooshikellaceae</taxon>
        <taxon>Spartinivicinus</taxon>
    </lineage>
</organism>
<accession>A0ABT5U974</accession>
<name>A0ABT5U974_9GAMM</name>
<dbReference type="RefSeq" id="WP_163832003.1">
    <property type="nucleotide sequence ID" value="NZ_JAPMOU010000008.1"/>
</dbReference>
<gene>
    <name evidence="1" type="ORF">ORQ98_08970</name>
</gene>